<keyword evidence="7" id="KW-0449">Lipoprotein</keyword>
<keyword evidence="4" id="KW-0472">Membrane</keyword>
<evidence type="ECO:0000256" key="3">
    <source>
        <dbReference type="ARBA" id="ARBA00022729"/>
    </source>
</evidence>
<proteinExistence type="inferred from homology"/>
<accession>A0A840D0T5</accession>
<dbReference type="Pfam" id="PF08842">
    <property type="entry name" value="Mfa2"/>
    <property type="match status" value="1"/>
</dbReference>
<evidence type="ECO:0008006" key="10">
    <source>
        <dbReference type="Google" id="ProtNLM"/>
    </source>
</evidence>
<keyword evidence="9" id="KW-1185">Reference proteome</keyword>
<protein>
    <recommendedName>
        <fullName evidence="10">FimB/Mfa2 family fimbrial subunit</fullName>
    </recommendedName>
</protein>
<evidence type="ECO:0000256" key="7">
    <source>
        <dbReference type="ARBA" id="ARBA00023288"/>
    </source>
</evidence>
<dbReference type="AlphaFoldDB" id="A0A840D0T5"/>
<comment type="subcellular location">
    <subcellularLocation>
        <location evidence="1">Cell outer membrane</location>
    </subcellularLocation>
</comment>
<comment type="caution">
    <text evidence="8">The sequence shown here is derived from an EMBL/GenBank/DDBJ whole genome shotgun (WGS) entry which is preliminary data.</text>
</comment>
<comment type="similarity">
    <text evidence="2">Belongs to the bacteroidetes fimbrillin superfamily. FimB/Mfa2 family.</text>
</comment>
<dbReference type="Gene3D" id="2.60.40.2090">
    <property type="match status" value="1"/>
</dbReference>
<keyword evidence="3" id="KW-0732">Signal</keyword>
<evidence type="ECO:0000256" key="2">
    <source>
        <dbReference type="ARBA" id="ARBA00007248"/>
    </source>
</evidence>
<evidence type="ECO:0000313" key="9">
    <source>
        <dbReference type="Proteomes" id="UP000560658"/>
    </source>
</evidence>
<gene>
    <name evidence="8" type="ORF">GGR06_003017</name>
</gene>
<evidence type="ECO:0000313" key="8">
    <source>
        <dbReference type="EMBL" id="MBB4045206.1"/>
    </source>
</evidence>
<dbReference type="EMBL" id="JACIER010000013">
    <property type="protein sequence ID" value="MBB4045206.1"/>
    <property type="molecule type" value="Genomic_DNA"/>
</dbReference>
<sequence length="270" mass="30204">MYTKNVDNVCHFQEQVEHLDLYLYDGNDKFIKKQYLPTNALSEGSRLLLDLAPGNYTAVVWANVKEEHFACTPGATLQDMKLDLKCPEDGHVTTDPGEILHGIASVTITEFGDQEHVVSMIKNTNRVHIVLEDITPISSYSAFSDNPYSLAITGSNGSYNYDNTLADGAALNYIPQYTIAGNTTQADFTILRIRENDDLQLTIQANGKEIHTERLATRLMENPRINGNDDFDRIDDYTLHYHLIQKEDGAHVVTLISINDWDVTHTGGGI</sequence>
<evidence type="ECO:0000256" key="4">
    <source>
        <dbReference type="ARBA" id="ARBA00023136"/>
    </source>
</evidence>
<keyword evidence="5" id="KW-0564">Palmitate</keyword>
<evidence type="ECO:0000256" key="5">
    <source>
        <dbReference type="ARBA" id="ARBA00023139"/>
    </source>
</evidence>
<dbReference type="Gene3D" id="2.60.40.2100">
    <property type="match status" value="1"/>
</dbReference>
<keyword evidence="6" id="KW-0998">Cell outer membrane</keyword>
<reference evidence="8" key="1">
    <citation type="submission" date="2020-08" db="EMBL/GenBank/DDBJ databases">
        <title>Genomic Encyclopedia of Type Strains, Phase IV (KMG-IV): sequencing the most valuable type-strain genomes for metagenomic binning, comparative biology and taxonomic classification.</title>
        <authorList>
            <person name="Goeker M."/>
        </authorList>
    </citation>
    <scope>NUCLEOTIDE SEQUENCE [LARGE SCALE GENOMIC DNA]</scope>
    <source>
        <strain evidence="8">DSM 105720</strain>
    </source>
</reference>
<evidence type="ECO:0000256" key="1">
    <source>
        <dbReference type="ARBA" id="ARBA00004442"/>
    </source>
</evidence>
<dbReference type="GO" id="GO:0009279">
    <property type="term" value="C:cell outer membrane"/>
    <property type="evidence" value="ECO:0007669"/>
    <property type="project" value="UniProtKB-SubCell"/>
</dbReference>
<dbReference type="InterPro" id="IPR014941">
    <property type="entry name" value="FimB/Mfa2/Mfa3"/>
</dbReference>
<organism evidence="8 9">
    <name type="scientific">Bacteroides reticulotermitis</name>
    <dbReference type="NCBI Taxonomy" id="1133319"/>
    <lineage>
        <taxon>Bacteria</taxon>
        <taxon>Pseudomonadati</taxon>
        <taxon>Bacteroidota</taxon>
        <taxon>Bacteroidia</taxon>
        <taxon>Bacteroidales</taxon>
        <taxon>Bacteroidaceae</taxon>
        <taxon>Bacteroides</taxon>
    </lineage>
</organism>
<name>A0A840D0T5_9BACE</name>
<evidence type="ECO:0000256" key="6">
    <source>
        <dbReference type="ARBA" id="ARBA00023237"/>
    </source>
</evidence>
<dbReference type="Proteomes" id="UP000560658">
    <property type="component" value="Unassembled WGS sequence"/>
</dbReference>